<accession>A0A9Q8Z1N9</accession>
<name>A0A9Q8Z1N9_CURCL</name>
<evidence type="ECO:0000256" key="3">
    <source>
        <dbReference type="SAM" id="MobiDB-lite"/>
    </source>
</evidence>
<dbReference type="GO" id="GO:0003700">
    <property type="term" value="F:DNA-binding transcription factor activity"/>
    <property type="evidence" value="ECO:0007669"/>
    <property type="project" value="TreeGrafter"/>
</dbReference>
<gene>
    <name evidence="4" type="ORF">yc1106_01570</name>
</gene>
<dbReference type="OrthoDB" id="4525710at2759"/>
<reference evidence="4" key="1">
    <citation type="submission" date="2021-12" db="EMBL/GenBank/DDBJ databases">
        <title>Curvularia clavata genome.</title>
        <authorList>
            <person name="Cao Y."/>
        </authorList>
    </citation>
    <scope>NUCLEOTIDE SEQUENCE</scope>
    <source>
        <strain evidence="4">Yc1106</strain>
    </source>
</reference>
<dbReference type="GO" id="GO:0005634">
    <property type="term" value="C:nucleus"/>
    <property type="evidence" value="ECO:0007669"/>
    <property type="project" value="UniProtKB-SubCell"/>
</dbReference>
<dbReference type="Pfam" id="PF11951">
    <property type="entry name" value="Fungal_trans_2"/>
    <property type="match status" value="1"/>
</dbReference>
<dbReference type="AlphaFoldDB" id="A0A9Q8Z1N9"/>
<dbReference type="PANTHER" id="PTHR37534:SF9">
    <property type="entry name" value="ZN(II)2CYS6 TRANSCRIPTION FACTOR (EUROFUNG)"/>
    <property type="match status" value="1"/>
</dbReference>
<proteinExistence type="predicted"/>
<evidence type="ECO:0000256" key="2">
    <source>
        <dbReference type="ARBA" id="ARBA00023242"/>
    </source>
</evidence>
<protein>
    <recommendedName>
        <fullName evidence="6">Transcription factor domain-containing protein</fullName>
    </recommendedName>
</protein>
<feature type="compositionally biased region" description="Basic and acidic residues" evidence="3">
    <location>
        <begin position="8"/>
        <end position="17"/>
    </location>
</feature>
<feature type="compositionally biased region" description="Polar residues" evidence="3">
    <location>
        <begin position="18"/>
        <end position="30"/>
    </location>
</feature>
<feature type="region of interest" description="Disordered" evidence="3">
    <location>
        <begin position="1"/>
        <end position="45"/>
    </location>
</feature>
<dbReference type="EMBL" id="CP089274">
    <property type="protein sequence ID" value="USP74296.1"/>
    <property type="molecule type" value="Genomic_DNA"/>
</dbReference>
<dbReference type="GO" id="GO:0045944">
    <property type="term" value="P:positive regulation of transcription by RNA polymerase II"/>
    <property type="evidence" value="ECO:0007669"/>
    <property type="project" value="TreeGrafter"/>
</dbReference>
<dbReference type="Proteomes" id="UP001056012">
    <property type="component" value="Chromosome 1"/>
</dbReference>
<dbReference type="VEuPathDB" id="FungiDB:yc1106_01570"/>
<dbReference type="GO" id="GO:0000976">
    <property type="term" value="F:transcription cis-regulatory region binding"/>
    <property type="evidence" value="ECO:0007669"/>
    <property type="project" value="TreeGrafter"/>
</dbReference>
<dbReference type="InterPro" id="IPR021858">
    <property type="entry name" value="Fun_TF"/>
</dbReference>
<dbReference type="CDD" id="cd12148">
    <property type="entry name" value="fungal_TF_MHR"/>
    <property type="match status" value="1"/>
</dbReference>
<evidence type="ECO:0000313" key="5">
    <source>
        <dbReference type="Proteomes" id="UP001056012"/>
    </source>
</evidence>
<organism evidence="4 5">
    <name type="scientific">Curvularia clavata</name>
    <dbReference type="NCBI Taxonomy" id="95742"/>
    <lineage>
        <taxon>Eukaryota</taxon>
        <taxon>Fungi</taxon>
        <taxon>Dikarya</taxon>
        <taxon>Ascomycota</taxon>
        <taxon>Pezizomycotina</taxon>
        <taxon>Dothideomycetes</taxon>
        <taxon>Pleosporomycetidae</taxon>
        <taxon>Pleosporales</taxon>
        <taxon>Pleosporineae</taxon>
        <taxon>Pleosporaceae</taxon>
        <taxon>Curvularia</taxon>
    </lineage>
</organism>
<evidence type="ECO:0000313" key="4">
    <source>
        <dbReference type="EMBL" id="USP74296.1"/>
    </source>
</evidence>
<comment type="subcellular location">
    <subcellularLocation>
        <location evidence="1">Nucleus</location>
    </subcellularLocation>
</comment>
<evidence type="ECO:0008006" key="6">
    <source>
        <dbReference type="Google" id="ProtNLM"/>
    </source>
</evidence>
<dbReference type="PANTHER" id="PTHR37534">
    <property type="entry name" value="TRANSCRIPTIONAL ACTIVATOR PROTEIN UGA3"/>
    <property type="match status" value="1"/>
</dbReference>
<evidence type="ECO:0000256" key="1">
    <source>
        <dbReference type="ARBA" id="ARBA00004123"/>
    </source>
</evidence>
<sequence length="592" mass="65757">MSMRLIRSHRDYSDSSSKDANTNAVSGNSQKPDVKPPKDLKPKKKTQAELDAELMEKLQGLDNTFDAVKNSALVTYSGAPALPKSGAYPANAAFKSDNILLPPPFLAFIFSTDRRKSEEADPEAELAGLFDTFDISVPICGNCERLKLECEQSEDSGAMLPVNPSLVEFDQDTPSLVDVFKLRMNDLELPEDQSPIQSYIPVDLSPAGSARQNSPKPKIQLTSESAFLLQTYVRTVATWMDIFDHGSTYQHKVPQLVLASPLLFHCVCAFTANHLALSNSSHNPSWKLCAVRHYGEALRLLIEALSMPAHEHALTASMLLLSYEIHGALRSEDYRRHYLGLVSLVKSRNVTAQSTGTDLANFWIYVRHEIVVAMAGEQPLIFNPAEWGVSWVEGETREDVLGNHVLWILARVINLVFGPDGNTEVGKTQRQDFLQEIEIWRRGLSETFVGIPYGEKDEDGFCKVYFPVAAAAAAAFCTTALTTASYSRDADVPGYHIAHILLYAEPVLQDDTYIPLIQEQAIKVTDIAISDFPPSLMVFSTHGLFYAAKHIQGISRKARIWNVLNEVETETGYNTRATVRLLQSLVEKETHL</sequence>
<keyword evidence="2" id="KW-0539">Nucleus</keyword>
<keyword evidence="5" id="KW-1185">Reference proteome</keyword>